<feature type="domain" description="Membrane iron-sulfur containing protein FtrD-like" evidence="1">
    <location>
        <begin position="43"/>
        <end position="145"/>
    </location>
</feature>
<dbReference type="PROSITE" id="PS51257">
    <property type="entry name" value="PROKAR_LIPOPROTEIN"/>
    <property type="match status" value="1"/>
</dbReference>
<comment type="caution">
    <text evidence="2">The sequence shown here is derived from an EMBL/GenBank/DDBJ whole genome shotgun (WGS) entry which is preliminary data.</text>
</comment>
<dbReference type="OrthoDB" id="9792533at2"/>
<dbReference type="RefSeq" id="WP_132873880.1">
    <property type="nucleotide sequence ID" value="NZ_JBLJBI010000062.1"/>
</dbReference>
<keyword evidence="3" id="KW-1185">Reference proteome</keyword>
<evidence type="ECO:0000313" key="3">
    <source>
        <dbReference type="Proteomes" id="UP000294614"/>
    </source>
</evidence>
<reference evidence="2 3" key="1">
    <citation type="submission" date="2019-03" db="EMBL/GenBank/DDBJ databases">
        <title>Genomic Encyclopedia of Type Strains, Phase IV (KMG-IV): sequencing the most valuable type-strain genomes for metagenomic binning, comparative biology and taxonomic classification.</title>
        <authorList>
            <person name="Goeker M."/>
        </authorList>
    </citation>
    <scope>NUCLEOTIDE SEQUENCE [LARGE SCALE GENOMIC DNA]</scope>
    <source>
        <strain evidence="2 3">DSM 24984</strain>
    </source>
</reference>
<accession>A0A4R1K9F2</accession>
<dbReference type="Proteomes" id="UP000294614">
    <property type="component" value="Unassembled WGS sequence"/>
</dbReference>
<proteinExistence type="predicted"/>
<dbReference type="AlphaFoldDB" id="A0A4R1K9F2"/>
<sequence length="145" mass="15986">MRKLILALSVLMLAFIIAGCGKQGRYAELKAQNGVVTIPESEVSDTNAHYYYVNVDGKDIKFFLVRGSDGEVRAAFDACDVCYPEKKGYNQEGNVMVCNNCGQKFATDRINEVKGGCNPSPLNRVSDGKQVVIKIDDIRTGSMYF</sequence>
<organism evidence="2 3">
    <name type="scientific">Seleniivibrio woodruffii</name>
    <dbReference type="NCBI Taxonomy" id="1078050"/>
    <lineage>
        <taxon>Bacteria</taxon>
        <taxon>Pseudomonadati</taxon>
        <taxon>Deferribacterota</taxon>
        <taxon>Deferribacteres</taxon>
        <taxon>Deferribacterales</taxon>
        <taxon>Geovibrionaceae</taxon>
        <taxon>Seleniivibrio</taxon>
    </lineage>
</organism>
<dbReference type="EMBL" id="SMGG01000004">
    <property type="protein sequence ID" value="TCK61028.1"/>
    <property type="molecule type" value="Genomic_DNA"/>
</dbReference>
<dbReference type="Pfam" id="PF10080">
    <property type="entry name" value="FtrD-like"/>
    <property type="match status" value="1"/>
</dbReference>
<evidence type="ECO:0000313" key="2">
    <source>
        <dbReference type="EMBL" id="TCK61028.1"/>
    </source>
</evidence>
<gene>
    <name evidence="2" type="ORF">C8D98_1910</name>
</gene>
<protein>
    <submittedName>
        <fullName evidence="2">Putative membrane protein DUF2318</fullName>
    </submittedName>
</protein>
<evidence type="ECO:0000259" key="1">
    <source>
        <dbReference type="Pfam" id="PF10080"/>
    </source>
</evidence>
<dbReference type="InterPro" id="IPR018758">
    <property type="entry name" value="FtrD-like"/>
</dbReference>
<name>A0A4R1K9F2_9BACT</name>